<protein>
    <submittedName>
        <fullName evidence="2">Uncharacterized protein</fullName>
    </submittedName>
</protein>
<dbReference type="EMBL" id="JARJCW010000184">
    <property type="protein sequence ID" value="KAJ7187736.1"/>
    <property type="molecule type" value="Genomic_DNA"/>
</dbReference>
<feature type="region of interest" description="Disordered" evidence="1">
    <location>
        <begin position="152"/>
        <end position="201"/>
    </location>
</feature>
<sequence>METPFTIVTDPQIKLVQDCTSTGCTYRMGPPRVHQGSNHPDHRGAIVQSCSNRACNRTVPLTQRYLMQDADALLIRINARAKNLPISPADNVPLRLAPRVEVPDTIGGKMKCATPGCESQGAKTCIEYRCKKCCFGAVATVRDSCGYHRRAAIRDNPPPLPPATQYAPAARGTAARRRGRNNGSTPDQAAPPFEPVNRGRALAQPIGPNWRAQTQENITHATAQNAKVLRLDLEEAEKKKVAFALYFTKGNPAIDMKEPVPTYPLFTLGLLPGLMTDLQLTESSRYQFWDYDARKWVFTVASTGISVDRARTTIIRFPETIHDVWTDDDCPGLDEYREPVVLGVKRIFAASTPESSPLKKAAKLDLLNIDPASVSHVQQSNPSLPPPPPPPPSLPHTSRSQPLPPSAPPLNVDQSERDQSERNYGSYSVSEWLERWEKVRSLQDKDPAFPHEKDAFVQIFKRPYRRQTLQNYKVPFAAVSATLRKQYQDLGDVPNASLDHLFRAAGVKRGEKASTMLRASRTQMPASTSALTSLPQPDSAVPTPATSTNVPEPFRNTFSPSQPIDTAALDIDMADLGLENLDLD</sequence>
<keyword evidence="3" id="KW-1185">Reference proteome</keyword>
<dbReference type="AlphaFoldDB" id="A0AAD6UP83"/>
<comment type="caution">
    <text evidence="2">The sequence shown here is derived from an EMBL/GenBank/DDBJ whole genome shotgun (WGS) entry which is preliminary data.</text>
</comment>
<accession>A0AAD6UP83</accession>
<feature type="compositionally biased region" description="Pro residues" evidence="1">
    <location>
        <begin position="383"/>
        <end position="394"/>
    </location>
</feature>
<evidence type="ECO:0000313" key="2">
    <source>
        <dbReference type="EMBL" id="KAJ7187736.1"/>
    </source>
</evidence>
<feature type="region of interest" description="Disordered" evidence="1">
    <location>
        <begin position="520"/>
        <end position="562"/>
    </location>
</feature>
<organism evidence="2 3">
    <name type="scientific">Mycena pura</name>
    <dbReference type="NCBI Taxonomy" id="153505"/>
    <lineage>
        <taxon>Eukaryota</taxon>
        <taxon>Fungi</taxon>
        <taxon>Dikarya</taxon>
        <taxon>Basidiomycota</taxon>
        <taxon>Agaricomycotina</taxon>
        <taxon>Agaricomycetes</taxon>
        <taxon>Agaricomycetidae</taxon>
        <taxon>Agaricales</taxon>
        <taxon>Marasmiineae</taxon>
        <taxon>Mycenaceae</taxon>
        <taxon>Mycena</taxon>
    </lineage>
</organism>
<feature type="compositionally biased region" description="Polar residues" evidence="1">
    <location>
        <begin position="520"/>
        <end position="536"/>
    </location>
</feature>
<proteinExistence type="predicted"/>
<feature type="region of interest" description="Disordered" evidence="1">
    <location>
        <begin position="375"/>
        <end position="424"/>
    </location>
</feature>
<reference evidence="2" key="1">
    <citation type="submission" date="2023-03" db="EMBL/GenBank/DDBJ databases">
        <title>Massive genome expansion in bonnet fungi (Mycena s.s.) driven by repeated elements and novel gene families across ecological guilds.</title>
        <authorList>
            <consortium name="Lawrence Berkeley National Laboratory"/>
            <person name="Harder C.B."/>
            <person name="Miyauchi S."/>
            <person name="Viragh M."/>
            <person name="Kuo A."/>
            <person name="Thoen E."/>
            <person name="Andreopoulos B."/>
            <person name="Lu D."/>
            <person name="Skrede I."/>
            <person name="Drula E."/>
            <person name="Henrissat B."/>
            <person name="Morin E."/>
            <person name="Kohler A."/>
            <person name="Barry K."/>
            <person name="LaButti K."/>
            <person name="Morin E."/>
            <person name="Salamov A."/>
            <person name="Lipzen A."/>
            <person name="Mereny Z."/>
            <person name="Hegedus B."/>
            <person name="Baldrian P."/>
            <person name="Stursova M."/>
            <person name="Weitz H."/>
            <person name="Taylor A."/>
            <person name="Grigoriev I.V."/>
            <person name="Nagy L.G."/>
            <person name="Martin F."/>
            <person name="Kauserud H."/>
        </authorList>
    </citation>
    <scope>NUCLEOTIDE SEQUENCE</scope>
    <source>
        <strain evidence="2">9144</strain>
    </source>
</reference>
<name>A0AAD6UP83_9AGAR</name>
<evidence type="ECO:0000313" key="3">
    <source>
        <dbReference type="Proteomes" id="UP001219525"/>
    </source>
</evidence>
<feature type="compositionally biased region" description="Polar residues" evidence="1">
    <location>
        <begin position="544"/>
        <end position="562"/>
    </location>
</feature>
<dbReference type="Proteomes" id="UP001219525">
    <property type="component" value="Unassembled WGS sequence"/>
</dbReference>
<gene>
    <name evidence="2" type="ORF">GGX14DRAFT_580841</name>
</gene>
<evidence type="ECO:0000256" key="1">
    <source>
        <dbReference type="SAM" id="MobiDB-lite"/>
    </source>
</evidence>
<feature type="compositionally biased region" description="Low complexity" evidence="1">
    <location>
        <begin position="163"/>
        <end position="173"/>
    </location>
</feature>